<feature type="region of interest" description="Disordered" evidence="1">
    <location>
        <begin position="1"/>
        <end position="27"/>
    </location>
</feature>
<feature type="compositionally biased region" description="Basic and acidic residues" evidence="1">
    <location>
        <begin position="13"/>
        <end position="22"/>
    </location>
</feature>
<reference evidence="2" key="1">
    <citation type="submission" date="2024-05" db="EMBL/GenBank/DDBJ databases">
        <title>The Natural Products Discovery Center: Release of the First 8490 Sequenced Strains for Exploring Actinobacteria Biosynthetic Diversity.</title>
        <authorList>
            <person name="Kalkreuter E."/>
            <person name="Kautsar S.A."/>
            <person name="Yang D."/>
            <person name="Bader C.D."/>
            <person name="Teijaro C.N."/>
            <person name="Fluegel L."/>
            <person name="Davis C.M."/>
            <person name="Simpson J.R."/>
            <person name="Lauterbach L."/>
            <person name="Steele A.D."/>
            <person name="Gui C."/>
            <person name="Meng S."/>
            <person name="Li G."/>
            <person name="Viehrig K."/>
            <person name="Ye F."/>
            <person name="Su P."/>
            <person name="Kiefer A.F."/>
            <person name="Nichols A."/>
            <person name="Cepeda A.J."/>
            <person name="Yan W."/>
            <person name="Fan B."/>
            <person name="Jiang Y."/>
            <person name="Adhikari A."/>
            <person name="Zheng C.-J."/>
            <person name="Schuster L."/>
            <person name="Cowan T.M."/>
            <person name="Smanski M.J."/>
            <person name="Chevrette M.G."/>
            <person name="de Carvalho L.P.S."/>
            <person name="Shen B."/>
        </authorList>
    </citation>
    <scope>NUCLEOTIDE SEQUENCE</scope>
    <source>
        <strain evidence="2">NPDC080035</strain>
    </source>
</reference>
<name>A0AAU7GGN8_9MICO</name>
<accession>A0AAU7GGN8</accession>
<dbReference type="PROSITE" id="PS51318">
    <property type="entry name" value="TAT"/>
    <property type="match status" value="1"/>
</dbReference>
<evidence type="ECO:0000256" key="1">
    <source>
        <dbReference type="SAM" id="MobiDB-lite"/>
    </source>
</evidence>
<organism evidence="2">
    <name type="scientific">Leifsonia sp. NPDC080035</name>
    <dbReference type="NCBI Taxonomy" id="3143936"/>
    <lineage>
        <taxon>Bacteria</taxon>
        <taxon>Bacillati</taxon>
        <taxon>Actinomycetota</taxon>
        <taxon>Actinomycetes</taxon>
        <taxon>Micrococcales</taxon>
        <taxon>Microbacteriaceae</taxon>
        <taxon>Leifsonia</taxon>
    </lineage>
</organism>
<evidence type="ECO:0000313" key="2">
    <source>
        <dbReference type="EMBL" id="XBM49218.1"/>
    </source>
</evidence>
<sequence length="727" mass="76617">MTRTSRTTVPGAERPDAPRPDVPRSGSRRGLIVGLGAAAIGGVGALGVAAPADAAVAASGDTSGSVKRARLVSDLAKIKAADGDVAVATGYRTPGDIGGLVYRGALGAGHAVNGGTVVAGKNGTVWLLQHTGTVDFRHFGVMGPKTNADDALDAMVADASIHRIEAHTDLNFVRRHKLVRSHLELDFGGHLMTTEGIENAGTDDPFAAVMFFQGVLTKDVQTATLSAAIPDLGDIFEVADSSWFAVDSWYAAEVNALSGRWERELQKLVQVTQIVDATHIRVNYKNGWPLAAGRTITWTRVEPVQDIRIANLVFRGKGTDQYTGSHPIAFEYAVRCDVENIVGSLTFWPLIMRRWNTFYSTVGCTLSNPTSVTYGGAGYLTQQIYCLYGYVANCHTSNARHLNDFTASAYSMVENCHGDGDDQGPFVTHGQYEHDLTYTGNSGLMTFANSGAAWGSAAKRITVRKHICSWFVARVRITDLTLEDVRVIGKPSLAGSGMLWINADGAQLTGCTADSTLVITQSSSASTRPTVIRDSWFGFAAPGNLTDATVKAPVTFENTTLENVGGVKILGAGEVTFRGSTLTAKAGADPVQTASARTRFTASRLDNVTVQAAGTAEQVVEVTGGSVVTGAGGAAFTRAGDKALTWLLADSSFARSDGSGTHLSITGGVNHYRATGCRFENGRLELASAAFASPSTLLHSTNVEASVTRVGFPADSDRVITAGTITV</sequence>
<dbReference type="InterPro" id="IPR006311">
    <property type="entry name" value="TAT_signal"/>
</dbReference>
<dbReference type="EMBL" id="CP157390">
    <property type="protein sequence ID" value="XBM49218.1"/>
    <property type="molecule type" value="Genomic_DNA"/>
</dbReference>
<dbReference type="RefSeq" id="WP_348789137.1">
    <property type="nucleotide sequence ID" value="NZ_CP157390.1"/>
</dbReference>
<dbReference type="AlphaFoldDB" id="A0AAU7GGN8"/>
<dbReference type="SUPFAM" id="SSF51126">
    <property type="entry name" value="Pectin lyase-like"/>
    <property type="match status" value="1"/>
</dbReference>
<protein>
    <submittedName>
        <fullName evidence="2">Peptidase C14</fullName>
    </submittedName>
</protein>
<gene>
    <name evidence="2" type="ORF">AAME72_04995</name>
</gene>
<dbReference type="InterPro" id="IPR011050">
    <property type="entry name" value="Pectin_lyase_fold/virulence"/>
</dbReference>
<proteinExistence type="predicted"/>